<organism evidence="4 5">
    <name type="scientific">Ruthenibacterium intestinale</name>
    <dbReference type="NCBI Taxonomy" id="3133163"/>
    <lineage>
        <taxon>Bacteria</taxon>
        <taxon>Bacillati</taxon>
        <taxon>Bacillota</taxon>
        <taxon>Clostridia</taxon>
        <taxon>Eubacteriales</taxon>
        <taxon>Oscillospiraceae</taxon>
        <taxon>Ruthenibacterium</taxon>
    </lineage>
</organism>
<keyword evidence="2" id="KW-0812">Transmembrane</keyword>
<accession>A0ABV1GFJ8</accession>
<dbReference type="PANTHER" id="PTHR46558">
    <property type="entry name" value="TRACRIPTIONAL REGULATORY PROTEIN-RELATED-RELATED"/>
    <property type="match status" value="1"/>
</dbReference>
<gene>
    <name evidence="4" type="ORF">WMO24_09070</name>
</gene>
<dbReference type="Pfam" id="PF01381">
    <property type="entry name" value="HTH_3"/>
    <property type="match status" value="1"/>
</dbReference>
<dbReference type="PROSITE" id="PS50943">
    <property type="entry name" value="HTH_CROC1"/>
    <property type="match status" value="1"/>
</dbReference>
<dbReference type="EMBL" id="JBBMFA010000092">
    <property type="protein sequence ID" value="MEQ2520575.1"/>
    <property type="molecule type" value="Genomic_DNA"/>
</dbReference>
<keyword evidence="2" id="KW-0472">Membrane</keyword>
<name>A0ABV1GFJ8_9FIRM</name>
<dbReference type="InterPro" id="IPR001387">
    <property type="entry name" value="Cro/C1-type_HTH"/>
</dbReference>
<evidence type="ECO:0000256" key="2">
    <source>
        <dbReference type="SAM" id="Phobius"/>
    </source>
</evidence>
<dbReference type="Proteomes" id="UP001477672">
    <property type="component" value="Unassembled WGS sequence"/>
</dbReference>
<comment type="caution">
    <text evidence="4">The sequence shown here is derived from an EMBL/GenBank/DDBJ whole genome shotgun (WGS) entry which is preliminary data.</text>
</comment>
<keyword evidence="1" id="KW-0238">DNA-binding</keyword>
<keyword evidence="5" id="KW-1185">Reference proteome</keyword>
<dbReference type="SMART" id="SM00530">
    <property type="entry name" value="HTH_XRE"/>
    <property type="match status" value="1"/>
</dbReference>
<evidence type="ECO:0000256" key="1">
    <source>
        <dbReference type="ARBA" id="ARBA00023125"/>
    </source>
</evidence>
<feature type="transmembrane region" description="Helical" evidence="2">
    <location>
        <begin position="105"/>
        <end position="127"/>
    </location>
</feature>
<evidence type="ECO:0000313" key="4">
    <source>
        <dbReference type="EMBL" id="MEQ2520575.1"/>
    </source>
</evidence>
<feature type="domain" description="HTH cro/C1-type" evidence="3">
    <location>
        <begin position="10"/>
        <end position="64"/>
    </location>
</feature>
<dbReference type="InterPro" id="IPR010982">
    <property type="entry name" value="Lambda_DNA-bd_dom_sf"/>
</dbReference>
<reference evidence="4 5" key="1">
    <citation type="submission" date="2024-03" db="EMBL/GenBank/DDBJ databases">
        <title>Human intestinal bacterial collection.</title>
        <authorList>
            <person name="Pauvert C."/>
            <person name="Hitch T.C.A."/>
            <person name="Clavel T."/>
        </authorList>
    </citation>
    <scope>NUCLEOTIDE SEQUENCE [LARGE SCALE GENOMIC DNA]</scope>
    <source>
        <strain evidence="4 5">CLA-JM-H11</strain>
    </source>
</reference>
<proteinExistence type="predicted"/>
<sequence length="258" mass="28937">MDNAKTGTFIKELRKEKHLTQKELADLLHVTDRAVSKWERGLCAPDISLLEPLAAALDVTIVELLSGEHGNSKEHTANPESVAKKVIDYSEGEIAQKTKAFTRKVIAYILSAFLLFFLLIPTLNGLIVGEGFAWRCIPAYLCARKAAQAIETLDEQAIQKFIGNSDDMFSALLELEAQGVHIWNAKAKFFQTRLDDMFLNLEVELIVLHEDIKYQFNCSGTYRNGKVELMNIVNPSVGQDYPAWILQLNDALSTYYPG</sequence>
<protein>
    <submittedName>
        <fullName evidence="4">Helix-turn-helix transcriptional regulator</fullName>
    </submittedName>
</protein>
<dbReference type="CDD" id="cd00093">
    <property type="entry name" value="HTH_XRE"/>
    <property type="match status" value="1"/>
</dbReference>
<keyword evidence="2" id="KW-1133">Transmembrane helix</keyword>
<dbReference type="PANTHER" id="PTHR46558:SF11">
    <property type="entry name" value="HTH-TYPE TRANSCRIPTIONAL REGULATOR XRE"/>
    <property type="match status" value="1"/>
</dbReference>
<dbReference type="SUPFAM" id="SSF47413">
    <property type="entry name" value="lambda repressor-like DNA-binding domains"/>
    <property type="match status" value="1"/>
</dbReference>
<dbReference type="Gene3D" id="1.10.260.40">
    <property type="entry name" value="lambda repressor-like DNA-binding domains"/>
    <property type="match status" value="1"/>
</dbReference>
<evidence type="ECO:0000259" key="3">
    <source>
        <dbReference type="PROSITE" id="PS50943"/>
    </source>
</evidence>
<dbReference type="RefSeq" id="WP_349216106.1">
    <property type="nucleotide sequence ID" value="NZ_JBBMFA010000092.1"/>
</dbReference>
<evidence type="ECO:0000313" key="5">
    <source>
        <dbReference type="Proteomes" id="UP001477672"/>
    </source>
</evidence>